<gene>
    <name evidence="2" type="ORF">IAQ69_11835</name>
</gene>
<sequence length="147" mass="17489">MKIIGEECLAQEVRTFLQKWDQAICSLEFSEIRQLCRPDVCLIDISSELKGIEAYQAAWQQYRPYMRNNGMRVERKEVTIQVNNDMAFVYGYVRIAYAAMERYFPLQWCRFSMVLSKQQDQWQLHYQHISVPVQEKTEKLRPVKLAG</sequence>
<proteinExistence type="predicted"/>
<dbReference type="GeneID" id="89665166"/>
<reference evidence="2 3" key="1">
    <citation type="submission" date="2020-08" db="EMBL/GenBank/DDBJ databases">
        <title>Emergence of ISAba1-mediated novel tet(X) in Acinetobacter variabilis from a chicken farm.</title>
        <authorList>
            <person name="Peng K."/>
            <person name="Li R."/>
        </authorList>
    </citation>
    <scope>NUCLEOTIDE SEQUENCE [LARGE SCALE GENOMIC DNA]</scope>
    <source>
        <strain evidence="2 3">XM9F202-2</strain>
    </source>
</reference>
<name>A0A7T8AQD4_9GAMM</name>
<dbReference type="Gene3D" id="3.10.450.50">
    <property type="match status" value="1"/>
</dbReference>
<dbReference type="InterPro" id="IPR037401">
    <property type="entry name" value="SnoaL-like"/>
</dbReference>
<dbReference type="RefSeq" id="WP_159123697.1">
    <property type="nucleotide sequence ID" value="NZ_CP060811.1"/>
</dbReference>
<organism evidence="2 3">
    <name type="scientific">Acinetobacter variabilis</name>
    <dbReference type="NCBI Taxonomy" id="70346"/>
    <lineage>
        <taxon>Bacteria</taxon>
        <taxon>Pseudomonadati</taxon>
        <taxon>Pseudomonadota</taxon>
        <taxon>Gammaproteobacteria</taxon>
        <taxon>Moraxellales</taxon>
        <taxon>Moraxellaceae</taxon>
        <taxon>Acinetobacter</taxon>
    </lineage>
</organism>
<evidence type="ECO:0000259" key="1">
    <source>
        <dbReference type="Pfam" id="PF13474"/>
    </source>
</evidence>
<accession>A0A7T8AQD4</accession>
<dbReference type="Pfam" id="PF13474">
    <property type="entry name" value="SnoaL_3"/>
    <property type="match status" value="1"/>
</dbReference>
<dbReference type="AlphaFoldDB" id="A0A7T8AQD4"/>
<evidence type="ECO:0000313" key="2">
    <source>
        <dbReference type="EMBL" id="QQN87534.1"/>
    </source>
</evidence>
<dbReference type="SUPFAM" id="SSF54427">
    <property type="entry name" value="NTF2-like"/>
    <property type="match status" value="1"/>
</dbReference>
<dbReference type="EMBL" id="CP060811">
    <property type="protein sequence ID" value="QQN87534.1"/>
    <property type="molecule type" value="Genomic_DNA"/>
</dbReference>
<dbReference type="InterPro" id="IPR032710">
    <property type="entry name" value="NTF2-like_dom_sf"/>
</dbReference>
<dbReference type="Proteomes" id="UP000596079">
    <property type="component" value="Chromosome"/>
</dbReference>
<evidence type="ECO:0000313" key="3">
    <source>
        <dbReference type="Proteomes" id="UP000596079"/>
    </source>
</evidence>
<feature type="domain" description="SnoaL-like" evidence="1">
    <location>
        <begin position="13"/>
        <end position="133"/>
    </location>
</feature>
<protein>
    <submittedName>
        <fullName evidence="2">Nuclear transport factor 2 family protein</fullName>
    </submittedName>
</protein>